<organism evidence="1 2">
    <name type="scientific">Dioscorea alata</name>
    <name type="common">Purple yam</name>
    <dbReference type="NCBI Taxonomy" id="55571"/>
    <lineage>
        <taxon>Eukaryota</taxon>
        <taxon>Viridiplantae</taxon>
        <taxon>Streptophyta</taxon>
        <taxon>Embryophyta</taxon>
        <taxon>Tracheophyta</taxon>
        <taxon>Spermatophyta</taxon>
        <taxon>Magnoliopsida</taxon>
        <taxon>Liliopsida</taxon>
        <taxon>Dioscoreales</taxon>
        <taxon>Dioscoreaceae</taxon>
        <taxon>Dioscorea</taxon>
    </lineage>
</organism>
<name>A0ACB7V360_DIOAL</name>
<sequence length="511" mass="55993">MAEKTMALKLLIDTKANRVLFAEAGKEVVDFLFSLLALPLGSIVKLVSKEQMVGSIGSIYSSLENLDSTYMQPNKDKDILLSPHLQQQKQCQNHLSLPSSAPAKVKAYYGCPNAPHKVQCCNYVSEVCGIHCPSCGSRMERVLKCLRSEPGMKTGNGEGEDGYVKGVVTYTVMDDLFVMPMSSIASITLLNKFNSKNVNVFEEKYVTLGVQEALELLKASFDSKTVLTDVFLAEANGEATVLRHLIELGLRFLCTMAVACSSEKTGFLDGLCTNKTMTLKLVVHTKANRVMFAEADKQVVDFLFGLLALPLGSIVKVLGKDQMVGSIGCIYSSLENLDSTYIQPDQNKDILLNPQLHQQKQCLNNFLLPSPATAKPKACYGCHYIRCEILCRDYVSEVRGIGCPSCGCTMERVVKCLHPEPKMKTVNGGGEDGYVKDVVTYTIMDDLCVIPISSIASITVFNKLNVKNADALEEKNVSLGKQEAVELLKASLESKTVLTDVFLANKEKQTN</sequence>
<dbReference type="EMBL" id="CM037022">
    <property type="protein sequence ID" value="KAH7667781.1"/>
    <property type="molecule type" value="Genomic_DNA"/>
</dbReference>
<proteinExistence type="predicted"/>
<reference evidence="2" key="1">
    <citation type="journal article" date="2022" name="Nat. Commun.">
        <title>Chromosome evolution and the genetic basis of agronomically important traits in greater yam.</title>
        <authorList>
            <person name="Bredeson J.V."/>
            <person name="Lyons J.B."/>
            <person name="Oniyinde I.O."/>
            <person name="Okereke N.R."/>
            <person name="Kolade O."/>
            <person name="Nnabue I."/>
            <person name="Nwadili C.O."/>
            <person name="Hribova E."/>
            <person name="Parker M."/>
            <person name="Nwogha J."/>
            <person name="Shu S."/>
            <person name="Carlson J."/>
            <person name="Kariba R."/>
            <person name="Muthemba S."/>
            <person name="Knop K."/>
            <person name="Barton G.J."/>
            <person name="Sherwood A.V."/>
            <person name="Lopez-Montes A."/>
            <person name="Asiedu R."/>
            <person name="Jamnadass R."/>
            <person name="Muchugi A."/>
            <person name="Goodstein D."/>
            <person name="Egesi C.N."/>
            <person name="Featherston J."/>
            <person name="Asfaw A."/>
            <person name="Simpson G.G."/>
            <person name="Dolezel J."/>
            <person name="Hendre P.S."/>
            <person name="Van Deynze A."/>
            <person name="Kumar P.L."/>
            <person name="Obidiegwu J.E."/>
            <person name="Bhattacharjee R."/>
            <person name="Rokhsar D.S."/>
        </authorList>
    </citation>
    <scope>NUCLEOTIDE SEQUENCE [LARGE SCALE GENOMIC DNA]</scope>
    <source>
        <strain evidence="2">cv. TDa95/00328</strain>
    </source>
</reference>
<comment type="caution">
    <text evidence="1">The sequence shown here is derived from an EMBL/GenBank/DDBJ whole genome shotgun (WGS) entry which is preliminary data.</text>
</comment>
<protein>
    <submittedName>
        <fullName evidence="1">Uncharacterized protein</fullName>
    </submittedName>
</protein>
<keyword evidence="2" id="KW-1185">Reference proteome</keyword>
<evidence type="ECO:0000313" key="2">
    <source>
        <dbReference type="Proteomes" id="UP000827976"/>
    </source>
</evidence>
<gene>
    <name evidence="1" type="ORF">IHE45_12G082100</name>
</gene>
<dbReference type="Proteomes" id="UP000827976">
    <property type="component" value="Chromosome 12"/>
</dbReference>
<evidence type="ECO:0000313" key="1">
    <source>
        <dbReference type="EMBL" id="KAH7667781.1"/>
    </source>
</evidence>
<accession>A0ACB7V360</accession>